<dbReference type="Proteomes" id="UP000076858">
    <property type="component" value="Unassembled WGS sequence"/>
</dbReference>
<dbReference type="GO" id="GO:0008233">
    <property type="term" value="F:peptidase activity"/>
    <property type="evidence" value="ECO:0007669"/>
    <property type="project" value="UniProtKB-KW"/>
</dbReference>
<dbReference type="PANTHER" id="PTHR24559:SF444">
    <property type="entry name" value="REVERSE TRANSCRIPTASE DOMAIN-CONTAINING PROTEIN"/>
    <property type="match status" value="1"/>
</dbReference>
<dbReference type="Gene3D" id="3.30.70.270">
    <property type="match status" value="2"/>
</dbReference>
<feature type="non-terminal residue" evidence="9">
    <location>
        <position position="162"/>
    </location>
</feature>
<dbReference type="Pfam" id="PF00078">
    <property type="entry name" value="RVT_1"/>
    <property type="match status" value="1"/>
</dbReference>
<keyword evidence="6" id="KW-0378">Hydrolase</keyword>
<dbReference type="EMBL" id="LRGB01018508">
    <property type="protein sequence ID" value="KZR98080.1"/>
    <property type="molecule type" value="Genomic_DNA"/>
</dbReference>
<evidence type="ECO:0000259" key="8">
    <source>
        <dbReference type="PROSITE" id="PS50878"/>
    </source>
</evidence>
<keyword evidence="7" id="KW-0695">RNA-directed DNA polymerase</keyword>
<dbReference type="GO" id="GO:0003964">
    <property type="term" value="F:RNA-directed DNA polymerase activity"/>
    <property type="evidence" value="ECO:0007669"/>
    <property type="project" value="UniProtKB-KW"/>
</dbReference>
<dbReference type="PROSITE" id="PS50878">
    <property type="entry name" value="RT_POL"/>
    <property type="match status" value="1"/>
</dbReference>
<feature type="non-terminal residue" evidence="9">
    <location>
        <position position="1"/>
    </location>
</feature>
<name>A0A162BVN6_9CRUS</name>
<dbReference type="OrthoDB" id="6356350at2759"/>
<dbReference type="PANTHER" id="PTHR24559">
    <property type="entry name" value="TRANSPOSON TY3-I GAG-POL POLYPROTEIN"/>
    <property type="match status" value="1"/>
</dbReference>
<evidence type="ECO:0000256" key="6">
    <source>
        <dbReference type="ARBA" id="ARBA00022801"/>
    </source>
</evidence>
<dbReference type="GO" id="GO:0006508">
    <property type="term" value="P:proteolysis"/>
    <property type="evidence" value="ECO:0007669"/>
    <property type="project" value="UniProtKB-KW"/>
</dbReference>
<reference evidence="9 10" key="1">
    <citation type="submission" date="2016-03" db="EMBL/GenBank/DDBJ databases">
        <title>EvidentialGene: Evidence-directed Construction of Genes on Genomes.</title>
        <authorList>
            <person name="Gilbert D.G."/>
            <person name="Choi J.-H."/>
            <person name="Mockaitis K."/>
            <person name="Colbourne J."/>
            <person name="Pfrender M."/>
        </authorList>
    </citation>
    <scope>NUCLEOTIDE SEQUENCE [LARGE SCALE GENOMIC DNA]</scope>
    <source>
        <strain evidence="9 10">Xinb3</strain>
        <tissue evidence="9">Complete organism</tissue>
    </source>
</reference>
<dbReference type="AlphaFoldDB" id="A0A162BVN6"/>
<evidence type="ECO:0000313" key="10">
    <source>
        <dbReference type="Proteomes" id="UP000076858"/>
    </source>
</evidence>
<keyword evidence="2" id="KW-0808">Transferase</keyword>
<comment type="caution">
    <text evidence="9">The sequence shown here is derived from an EMBL/GenBank/DDBJ whole genome shotgun (WGS) entry which is preliminary data.</text>
</comment>
<keyword evidence="1" id="KW-0645">Protease</keyword>
<dbReference type="FunFam" id="3.10.10.10:FF:000007">
    <property type="entry name" value="Retrovirus-related Pol polyprotein from transposon 17.6-like Protein"/>
    <property type="match status" value="1"/>
</dbReference>
<organism evidence="9 10">
    <name type="scientific">Daphnia magna</name>
    <dbReference type="NCBI Taxonomy" id="35525"/>
    <lineage>
        <taxon>Eukaryota</taxon>
        <taxon>Metazoa</taxon>
        <taxon>Ecdysozoa</taxon>
        <taxon>Arthropoda</taxon>
        <taxon>Crustacea</taxon>
        <taxon>Branchiopoda</taxon>
        <taxon>Diplostraca</taxon>
        <taxon>Cladocera</taxon>
        <taxon>Anomopoda</taxon>
        <taxon>Daphniidae</taxon>
        <taxon>Daphnia</taxon>
    </lineage>
</organism>
<keyword evidence="4" id="KW-0540">Nuclease</keyword>
<feature type="domain" description="Reverse transcriptase" evidence="8">
    <location>
        <begin position="1"/>
        <end position="162"/>
    </location>
</feature>
<keyword evidence="5" id="KW-0255">Endonuclease</keyword>
<sequence length="162" mass="18125">SPVVLVKKKDGSWRFCVDYRRLNAISVKDVYPLPRIEETLSRLGNACVFSTIDLESGYWQVPLHEADKEKTAFVTPDGLYQFLVMPFGLATAPGTFQRMMDLVLTGLRWTVCLVYLDDIIIYAAGVDEHLSRVRQVLSTLQGAGLKIKLVKCQFGAGEIKAL</sequence>
<evidence type="ECO:0000313" key="9">
    <source>
        <dbReference type="EMBL" id="KZR98080.1"/>
    </source>
</evidence>
<proteinExistence type="predicted"/>
<evidence type="ECO:0000256" key="4">
    <source>
        <dbReference type="ARBA" id="ARBA00022722"/>
    </source>
</evidence>
<dbReference type="InterPro" id="IPR043128">
    <property type="entry name" value="Rev_trsase/Diguanyl_cyclase"/>
</dbReference>
<gene>
    <name evidence="9" type="ORF">APZ42_006676</name>
</gene>
<evidence type="ECO:0000256" key="7">
    <source>
        <dbReference type="ARBA" id="ARBA00022918"/>
    </source>
</evidence>
<dbReference type="InterPro" id="IPR053134">
    <property type="entry name" value="RNA-dir_DNA_polymerase"/>
</dbReference>
<accession>A0A162BVN6</accession>
<evidence type="ECO:0000256" key="3">
    <source>
        <dbReference type="ARBA" id="ARBA00022695"/>
    </source>
</evidence>
<dbReference type="InterPro" id="IPR043502">
    <property type="entry name" value="DNA/RNA_pol_sf"/>
</dbReference>
<keyword evidence="10" id="KW-1185">Reference proteome</keyword>
<evidence type="ECO:0000256" key="1">
    <source>
        <dbReference type="ARBA" id="ARBA00022670"/>
    </source>
</evidence>
<evidence type="ECO:0000256" key="5">
    <source>
        <dbReference type="ARBA" id="ARBA00022759"/>
    </source>
</evidence>
<evidence type="ECO:0000256" key="2">
    <source>
        <dbReference type="ARBA" id="ARBA00022679"/>
    </source>
</evidence>
<dbReference type="GO" id="GO:0004519">
    <property type="term" value="F:endonuclease activity"/>
    <property type="evidence" value="ECO:0007669"/>
    <property type="project" value="UniProtKB-KW"/>
</dbReference>
<dbReference type="CDD" id="cd01647">
    <property type="entry name" value="RT_LTR"/>
    <property type="match status" value="1"/>
</dbReference>
<keyword evidence="3" id="KW-0548">Nucleotidyltransferase</keyword>
<protein>
    <recommendedName>
        <fullName evidence="8">Reverse transcriptase domain-containing protein</fullName>
    </recommendedName>
</protein>
<dbReference type="InterPro" id="IPR000477">
    <property type="entry name" value="RT_dom"/>
</dbReference>
<dbReference type="SUPFAM" id="SSF56672">
    <property type="entry name" value="DNA/RNA polymerases"/>
    <property type="match status" value="1"/>
</dbReference>